<dbReference type="OrthoDB" id="9790669at2"/>
<dbReference type="AlphaFoldDB" id="A0A4R2SW90"/>
<proteinExistence type="predicted"/>
<evidence type="ECO:0000256" key="3">
    <source>
        <dbReference type="PROSITE-ProRule" id="PRU00169"/>
    </source>
</evidence>
<dbReference type="InterPro" id="IPR052048">
    <property type="entry name" value="ST_Response_Regulator"/>
</dbReference>
<feature type="domain" description="Response regulatory" evidence="4">
    <location>
        <begin position="3"/>
        <end position="118"/>
    </location>
</feature>
<evidence type="ECO:0000256" key="1">
    <source>
        <dbReference type="ARBA" id="ARBA00018672"/>
    </source>
</evidence>
<organism evidence="5 6">
    <name type="scientific">Serpentinicella alkaliphila</name>
    <dbReference type="NCBI Taxonomy" id="1734049"/>
    <lineage>
        <taxon>Bacteria</taxon>
        <taxon>Bacillati</taxon>
        <taxon>Bacillota</taxon>
        <taxon>Clostridia</taxon>
        <taxon>Peptostreptococcales</taxon>
        <taxon>Natronincolaceae</taxon>
        <taxon>Serpentinicella</taxon>
    </lineage>
</organism>
<dbReference type="GO" id="GO:0000160">
    <property type="term" value="P:phosphorelay signal transduction system"/>
    <property type="evidence" value="ECO:0007669"/>
    <property type="project" value="InterPro"/>
</dbReference>
<name>A0A4R2SW90_9FIRM</name>
<dbReference type="PANTHER" id="PTHR43228">
    <property type="entry name" value="TWO-COMPONENT RESPONSE REGULATOR"/>
    <property type="match status" value="1"/>
</dbReference>
<dbReference type="Pfam" id="PF00072">
    <property type="entry name" value="Response_reg"/>
    <property type="match status" value="1"/>
</dbReference>
<dbReference type="EMBL" id="SLYC01000072">
    <property type="protein sequence ID" value="TCP94749.1"/>
    <property type="molecule type" value="Genomic_DNA"/>
</dbReference>
<accession>A0A4R2SW90</accession>
<feature type="modified residue" description="4-aspartylphosphate" evidence="3">
    <location>
        <position position="53"/>
    </location>
</feature>
<gene>
    <name evidence="5" type="ORF">EDD79_10722</name>
</gene>
<keyword evidence="3" id="KW-0597">Phosphoprotein</keyword>
<dbReference type="InterPro" id="IPR011006">
    <property type="entry name" value="CheY-like_superfamily"/>
</dbReference>
<keyword evidence="6" id="KW-1185">Reference proteome</keyword>
<protein>
    <recommendedName>
        <fullName evidence="1">Stage 0 sporulation protein A homolog</fullName>
    </recommendedName>
</protein>
<evidence type="ECO:0000259" key="4">
    <source>
        <dbReference type="PROSITE" id="PS50110"/>
    </source>
</evidence>
<dbReference type="SUPFAM" id="SSF52172">
    <property type="entry name" value="CheY-like"/>
    <property type="match status" value="1"/>
</dbReference>
<sequence>MPKILIVDDSSFMRVSIKTLLEKHGYEVIGEASNGAIGVELYKELKPDIVTMDITMPIMTGIEAVKAIKVFDANAKIIMLSAMGQEGLIRDSIIAGAKTFIVKPFKEAHFLDILKKLC</sequence>
<comment type="caution">
    <text evidence="5">The sequence shown here is derived from an EMBL/GenBank/DDBJ whole genome shotgun (WGS) entry which is preliminary data.</text>
</comment>
<dbReference type="Proteomes" id="UP000295504">
    <property type="component" value="Unassembled WGS sequence"/>
</dbReference>
<dbReference type="Gene3D" id="3.40.50.2300">
    <property type="match status" value="1"/>
</dbReference>
<dbReference type="InterPro" id="IPR001789">
    <property type="entry name" value="Sig_transdc_resp-reg_receiver"/>
</dbReference>
<dbReference type="PANTHER" id="PTHR43228:SF1">
    <property type="entry name" value="TWO-COMPONENT RESPONSE REGULATOR ARR22"/>
    <property type="match status" value="1"/>
</dbReference>
<evidence type="ECO:0000256" key="2">
    <source>
        <dbReference type="ARBA" id="ARBA00024867"/>
    </source>
</evidence>
<evidence type="ECO:0000313" key="5">
    <source>
        <dbReference type="EMBL" id="TCP94749.1"/>
    </source>
</evidence>
<comment type="function">
    <text evidence="2">May play the central regulatory role in sporulation. It may be an element of the effector pathway responsible for the activation of sporulation genes in response to nutritional stress. Spo0A may act in concert with spo0H (a sigma factor) to control the expression of some genes that are critical to the sporulation process.</text>
</comment>
<reference evidence="5 6" key="1">
    <citation type="submission" date="2019-03" db="EMBL/GenBank/DDBJ databases">
        <title>Genomic Encyclopedia of Type Strains, Phase IV (KMG-IV): sequencing the most valuable type-strain genomes for metagenomic binning, comparative biology and taxonomic classification.</title>
        <authorList>
            <person name="Goeker M."/>
        </authorList>
    </citation>
    <scope>NUCLEOTIDE SEQUENCE [LARGE SCALE GENOMIC DNA]</scope>
    <source>
        <strain evidence="5 6">DSM 100013</strain>
    </source>
</reference>
<dbReference type="RefSeq" id="WP_132849809.1">
    <property type="nucleotide sequence ID" value="NZ_CP058648.1"/>
</dbReference>
<dbReference type="SMART" id="SM00448">
    <property type="entry name" value="REC"/>
    <property type="match status" value="1"/>
</dbReference>
<dbReference type="PROSITE" id="PS50110">
    <property type="entry name" value="RESPONSE_REGULATORY"/>
    <property type="match status" value="1"/>
</dbReference>
<evidence type="ECO:0000313" key="6">
    <source>
        <dbReference type="Proteomes" id="UP000295504"/>
    </source>
</evidence>